<dbReference type="EMBL" id="CM012444">
    <property type="protein sequence ID" value="RVE68975.1"/>
    <property type="molecule type" value="Genomic_DNA"/>
</dbReference>
<sequence>MDGSAGQYFMSDCAAHRWERSGACARRHAPLVSAMEHFKRAEEVTTILFGAFTADNVDFIVHKHVPERFFDTEYFFIGAG</sequence>
<evidence type="ECO:0000313" key="2">
    <source>
        <dbReference type="Proteomes" id="UP000283210"/>
    </source>
</evidence>
<protein>
    <submittedName>
        <fullName evidence="1">Uncharacterized protein</fullName>
    </submittedName>
</protein>
<evidence type="ECO:0000313" key="1">
    <source>
        <dbReference type="EMBL" id="RVE68975.1"/>
    </source>
</evidence>
<reference evidence="1 2" key="1">
    <citation type="submission" date="2018-11" db="EMBL/GenBank/DDBJ databases">
        <authorList>
            <person name="Lopez-Roques C."/>
            <person name="Donnadieu C."/>
            <person name="Bouchez O."/>
            <person name="Klopp C."/>
            <person name="Cabau C."/>
            <person name="Zahm M."/>
        </authorList>
    </citation>
    <scope>NUCLEOTIDE SEQUENCE [LARGE SCALE GENOMIC DNA]</scope>
    <source>
        <strain evidence="1">RS831</strain>
        <tissue evidence="1">Whole body</tissue>
    </source>
</reference>
<keyword evidence="2" id="KW-1185">Reference proteome</keyword>
<dbReference type="Proteomes" id="UP000283210">
    <property type="component" value="Chromosome 8"/>
</dbReference>
<dbReference type="AlphaFoldDB" id="A0A437D1R9"/>
<organism evidence="1 2">
    <name type="scientific">Oryzias javanicus</name>
    <name type="common">Javanese ricefish</name>
    <name type="synonym">Aplocheilus javanicus</name>
    <dbReference type="NCBI Taxonomy" id="123683"/>
    <lineage>
        <taxon>Eukaryota</taxon>
        <taxon>Metazoa</taxon>
        <taxon>Chordata</taxon>
        <taxon>Craniata</taxon>
        <taxon>Vertebrata</taxon>
        <taxon>Euteleostomi</taxon>
        <taxon>Actinopterygii</taxon>
        <taxon>Neopterygii</taxon>
        <taxon>Teleostei</taxon>
        <taxon>Neoteleostei</taxon>
        <taxon>Acanthomorphata</taxon>
        <taxon>Ovalentaria</taxon>
        <taxon>Atherinomorphae</taxon>
        <taxon>Beloniformes</taxon>
        <taxon>Adrianichthyidae</taxon>
        <taxon>Oryziinae</taxon>
        <taxon>Oryzias</taxon>
    </lineage>
</organism>
<name>A0A437D1R9_ORYJA</name>
<accession>A0A437D1R9</accession>
<reference evidence="1 2" key="2">
    <citation type="submission" date="2019-01" db="EMBL/GenBank/DDBJ databases">
        <title>A chromosome length genome reference of the Java medaka (oryzias javanicus).</title>
        <authorList>
            <person name="Herpin A."/>
            <person name="Takehana Y."/>
            <person name="Naruse K."/>
            <person name="Ansai S."/>
            <person name="Kawaguchi M."/>
        </authorList>
    </citation>
    <scope>NUCLEOTIDE SEQUENCE [LARGE SCALE GENOMIC DNA]</scope>
    <source>
        <strain evidence="1">RS831</strain>
        <tissue evidence="1">Whole body</tissue>
    </source>
</reference>
<proteinExistence type="predicted"/>
<gene>
    <name evidence="1" type="ORF">OJAV_G00073230</name>
</gene>